<reference evidence="3 4" key="1">
    <citation type="submission" date="2024-10" db="EMBL/GenBank/DDBJ databases">
        <authorList>
            <person name="Kim D."/>
        </authorList>
    </citation>
    <scope>NUCLEOTIDE SEQUENCE [LARGE SCALE GENOMIC DNA]</scope>
    <source>
        <strain evidence="3">BH-2024</strain>
    </source>
</reference>
<organism evidence="3 4">
    <name type="scientific">Heterodera trifolii</name>
    <dbReference type="NCBI Taxonomy" id="157864"/>
    <lineage>
        <taxon>Eukaryota</taxon>
        <taxon>Metazoa</taxon>
        <taxon>Ecdysozoa</taxon>
        <taxon>Nematoda</taxon>
        <taxon>Chromadorea</taxon>
        <taxon>Rhabditida</taxon>
        <taxon>Tylenchina</taxon>
        <taxon>Tylenchomorpha</taxon>
        <taxon>Tylenchoidea</taxon>
        <taxon>Heteroderidae</taxon>
        <taxon>Heteroderinae</taxon>
        <taxon>Heterodera</taxon>
    </lineage>
</organism>
<feature type="region of interest" description="Disordered" evidence="1">
    <location>
        <begin position="188"/>
        <end position="216"/>
    </location>
</feature>
<comment type="caution">
    <text evidence="3">The sequence shown here is derived from an EMBL/GenBank/DDBJ whole genome shotgun (WGS) entry which is preliminary data.</text>
</comment>
<keyword evidence="4" id="KW-1185">Reference proteome</keyword>
<feature type="compositionally biased region" description="Basic and acidic residues" evidence="1">
    <location>
        <begin position="188"/>
        <end position="200"/>
    </location>
</feature>
<dbReference type="AlphaFoldDB" id="A0ABD2KWX8"/>
<keyword evidence="2" id="KW-0732">Signal</keyword>
<evidence type="ECO:0000313" key="3">
    <source>
        <dbReference type="EMBL" id="KAL3107187.1"/>
    </source>
</evidence>
<evidence type="ECO:0000313" key="4">
    <source>
        <dbReference type="Proteomes" id="UP001620626"/>
    </source>
</evidence>
<dbReference type="Proteomes" id="UP001620626">
    <property type="component" value="Unassembled WGS sequence"/>
</dbReference>
<gene>
    <name evidence="3" type="ORF">niasHT_011906</name>
</gene>
<accession>A0ABD2KWX8</accession>
<evidence type="ECO:0000256" key="1">
    <source>
        <dbReference type="SAM" id="MobiDB-lite"/>
    </source>
</evidence>
<dbReference type="EMBL" id="JBICBT010000625">
    <property type="protein sequence ID" value="KAL3107187.1"/>
    <property type="molecule type" value="Genomic_DNA"/>
</dbReference>
<name>A0ABD2KWX8_9BILA</name>
<sequence length="216" mass="25693">MFGTFCRSLRAALLSAGTPMVLSQMGRVQRPTSNPRILKIRRHKIKKMKRKKRYKKYWYQYQRRHAVKKAKNEAKFRQRMNEMLDEMRNFEPLDYVKQTMRMAKWEWHSAVAPTGRKKYPHWSTLMSLEELFGLEPGTHIDKRYGLPSLEERPLVDKLQEDYRKLYWVEDSVAMVAQRRAEGMQMLLERSDGGRTADVQKELQNSKSGENAEHGKR</sequence>
<protein>
    <submittedName>
        <fullName evidence="3">Uncharacterized protein</fullName>
    </submittedName>
</protein>
<feature type="chain" id="PRO_5044870556" evidence="2">
    <location>
        <begin position="24"/>
        <end position="216"/>
    </location>
</feature>
<proteinExistence type="predicted"/>
<evidence type="ECO:0000256" key="2">
    <source>
        <dbReference type="SAM" id="SignalP"/>
    </source>
</evidence>
<feature type="signal peptide" evidence="2">
    <location>
        <begin position="1"/>
        <end position="23"/>
    </location>
</feature>